<dbReference type="FunFam" id="3.40.50.970:FF:000012">
    <property type="entry name" value="Pyruvate:ferredoxin (Flavodoxin) oxidoreductase"/>
    <property type="match status" value="1"/>
</dbReference>
<evidence type="ECO:0000256" key="5">
    <source>
        <dbReference type="ARBA" id="ARBA00022982"/>
    </source>
</evidence>
<feature type="site" description="Important for catalytic activity" evidence="11">
    <location>
        <position position="119"/>
    </location>
</feature>
<evidence type="ECO:0000256" key="3">
    <source>
        <dbReference type="ARBA" id="ARBA00022485"/>
    </source>
</evidence>
<dbReference type="Pfam" id="PF01855">
    <property type="entry name" value="POR_N"/>
    <property type="match status" value="1"/>
</dbReference>
<feature type="binding site" evidence="10">
    <location>
        <position position="69"/>
    </location>
    <ligand>
        <name>thiamine diphosphate</name>
        <dbReference type="ChEBI" id="CHEBI:58937"/>
    </ligand>
</feature>
<sequence>MKEDYMSKQMMTMDGNQAAAHVAYAFTEVAGIFPITPSSPMAEHVDAWSAAGRKNIFDETVKVSELESEGGAAGTVHGSLQAGALTTTFTASQGLLLMIPNMYKIAGELLPGVFHVSARTLAAQSLCIFGDQGDVMACRQTGFALLASGSVQEVMDIGGVAHLAAIKSRIPFLHFFDGFRTSHEIQKVEVMDYDFFKDNVDWDAIQAFRDRALNPEHPVTRGTAQNGDIFFQSREASNSFYDAVPEIVEDYLQKISEYTGREYHLFNYYGSPDADRITIAMGSITDTIEETIDYLMAKGEKVGVVKVHLYRPFAKDYLLKMIPKTVKTITVMDRTKEPGALGNPLYEDVVTSFYAEKEQPKILGCIYGLGSKDTTSSDVKAVYDNMNEAEPMDQFTLAIVDDLTYRSLETKEEINTIPEGTTSCKFWGLGSDGTVGANKSAIKIIGDNTDLYAQGYFDYDSKKSGGITCSHLRFGKKPIKSPYLINQADFISCSTESYVHQYDLLDGLKKGGTFLLNTVWTPEQINEELPASMKRYIAQNDIQFYTINATKAAEDIGLGRRTNMILQAAFFKLAKILPIEDAVKFSKASIKKTYGNKGEAIVEMNYKAVDAGVDPTILKQFDVPADWATAEDNAAIVDTDPKFIKEVVRPIGKFVGTTIPVSAFEGREDGTWDAGTAAYEKRGIAVNVPRWDISKCIQCNQCSFVCPHAAIRPVLLTEEEKAAAPAGFETKKAMGKPLAGLEYRIQVDVMDCTGCGNCVDACIAKEKALSLVPIHEEMHQVENWDYAVTVPVKDDKMDKYSVKGSQFQQPLLEFSGACAGCGETPYIKTITQLYGDRMMIANATGCSSIWGASAPASPYCTNAKGQGPTFANSLFEDNAEYGYGMLQGTKAIRNTIASYLTQIKAAAPADLAEAIDAWIAGKDDGDASKAATPPLKAALENFNAPAELADKYKFVMSNQDHLVKKSVWIIGGDGWAYDIGFGGLDHVLASKEDINVFVLDTEVYSNTGGQASKSTPTAAIAQFAASGERVKKKDLGMIAATYGYVYVAQVAIGADKNQFMKVLKEAEAYKGPSLIIGYAPCINHGIKGGMGKTPSHQKAAVDCGYWHLYHFNPEDEHPFHLDSKKPDFDKFQDFIMSEVRYNSLRRGFPEIAEDLYKQTQEEAISRYEGYVKRNA</sequence>
<accession>E6MEU9</accession>
<dbReference type="eggNOG" id="COG1014">
    <property type="taxonomic scope" value="Bacteria"/>
</dbReference>
<dbReference type="InterPro" id="IPR029061">
    <property type="entry name" value="THDP-binding"/>
</dbReference>
<dbReference type="FunFam" id="3.40.50.970:FF:000041">
    <property type="entry name" value="Pyruvate:ferredoxin (Flavodoxin) oxidoreductase"/>
    <property type="match status" value="1"/>
</dbReference>
<dbReference type="Pfam" id="PF01558">
    <property type="entry name" value="POR"/>
    <property type="match status" value="1"/>
</dbReference>
<feature type="binding site" evidence="10">
    <location>
        <position position="846"/>
    </location>
    <ligand>
        <name>thiamine diphosphate</name>
        <dbReference type="ChEBI" id="CHEBI:58937"/>
    </ligand>
</feature>
<feature type="binding site" evidence="12">
    <location>
        <position position="702"/>
    </location>
    <ligand>
        <name>[4Fe-4S] cluster</name>
        <dbReference type="ChEBI" id="CHEBI:49883"/>
        <label>1</label>
    </ligand>
</feature>
<dbReference type="Gene3D" id="3.40.50.920">
    <property type="match status" value="1"/>
</dbReference>
<dbReference type="PANTHER" id="PTHR32154:SF0">
    <property type="entry name" value="PYRUVATE-FLAVODOXIN OXIDOREDUCTASE-RELATED"/>
    <property type="match status" value="1"/>
</dbReference>
<feature type="binding site" evidence="10">
    <location>
        <position position="119"/>
    </location>
    <ligand>
        <name>pyruvate</name>
        <dbReference type="ChEBI" id="CHEBI:15361"/>
    </ligand>
</feature>
<dbReference type="EC" id="1.2.7.1" evidence="9"/>
<evidence type="ECO:0000256" key="1">
    <source>
        <dbReference type="ARBA" id="ARBA00009032"/>
    </source>
</evidence>
<dbReference type="PROSITE" id="PS51379">
    <property type="entry name" value="4FE4S_FER_2"/>
    <property type="match status" value="2"/>
</dbReference>
<feature type="binding site" evidence="12">
    <location>
        <position position="696"/>
    </location>
    <ligand>
        <name>[4Fe-4S] cluster</name>
        <dbReference type="ChEBI" id="CHEBI:49883"/>
        <label>1</label>
    </ligand>
</feature>
<dbReference type="SUPFAM" id="SSF52922">
    <property type="entry name" value="TK C-terminal domain-like"/>
    <property type="match status" value="1"/>
</dbReference>
<dbReference type="Gene3D" id="4.10.780.10">
    <property type="entry name" value="Pyruvate-flavodoxin oxidoreductase, EKR domain"/>
    <property type="match status" value="1"/>
</dbReference>
<keyword evidence="5 9" id="KW-0249">Electron transport</keyword>
<feature type="site" description="Important for catalytic activity" evidence="11">
    <location>
        <position position="1006"/>
    </location>
</feature>
<dbReference type="Gene3D" id="3.40.920.10">
    <property type="entry name" value="Pyruvate-ferredoxin oxidoreductase, PFOR, domain III"/>
    <property type="match status" value="1"/>
</dbReference>
<name>E6MEU9_9FIRM</name>
<evidence type="ECO:0000313" key="15">
    <source>
        <dbReference type="Proteomes" id="UP000004754"/>
    </source>
</evidence>
<dbReference type="InterPro" id="IPR050722">
    <property type="entry name" value="Pyruvate:ferred/Flavod_OxRd"/>
</dbReference>
<evidence type="ECO:0000259" key="13">
    <source>
        <dbReference type="PROSITE" id="PS51379"/>
    </source>
</evidence>
<evidence type="ECO:0000256" key="2">
    <source>
        <dbReference type="ARBA" id="ARBA00022448"/>
    </source>
</evidence>
<dbReference type="NCBIfam" id="TIGR02176">
    <property type="entry name" value="pyruv_ox_red"/>
    <property type="match status" value="1"/>
</dbReference>
<keyword evidence="8 12" id="KW-0411">Iron-sulfur</keyword>
<dbReference type="SUPFAM" id="SSF52518">
    <property type="entry name" value="Thiamin diphosphate-binding fold (THDP-binding)"/>
    <property type="match status" value="2"/>
</dbReference>
<dbReference type="InterPro" id="IPR002880">
    <property type="entry name" value="Pyrv_Fd/Flavodoxin_OxRdtase_N"/>
</dbReference>
<feature type="binding site" evidence="10">
    <location>
        <begin position="1001"/>
        <end position="1006"/>
    </location>
    <ligand>
        <name>thiamine diphosphate</name>
        <dbReference type="ChEBI" id="CHEBI:58937"/>
    </ligand>
</feature>
<dbReference type="InterPro" id="IPR033412">
    <property type="entry name" value="PFOR_II"/>
</dbReference>
<dbReference type="InterPro" id="IPR002869">
    <property type="entry name" value="Pyrv_flavodox_OxRed_cen"/>
</dbReference>
<feature type="domain" description="4Fe-4S ferredoxin-type" evidence="13">
    <location>
        <begin position="687"/>
        <end position="716"/>
    </location>
</feature>
<keyword evidence="15" id="KW-1185">Reference proteome</keyword>
<dbReference type="InterPro" id="IPR019752">
    <property type="entry name" value="Pyrv/ketoisovalerate_OxRed_cat"/>
</dbReference>
<dbReference type="Pfam" id="PF12838">
    <property type="entry name" value="Fer4_7"/>
    <property type="match status" value="1"/>
</dbReference>
<dbReference type="HOGENOM" id="CLU_002569_0_0_9"/>
<feature type="binding site" evidence="12">
    <location>
        <position position="818"/>
    </location>
    <ligand>
        <name>[4Fe-4S] cluster</name>
        <dbReference type="ChEBI" id="CHEBI:49883"/>
        <label>3</label>
    </ligand>
</feature>
<dbReference type="GO" id="GO:0051539">
    <property type="term" value="F:4 iron, 4 sulfur cluster binding"/>
    <property type="evidence" value="ECO:0007669"/>
    <property type="project" value="UniProtKB-KW"/>
</dbReference>
<dbReference type="GO" id="GO:0022900">
    <property type="term" value="P:electron transport chain"/>
    <property type="evidence" value="ECO:0007669"/>
    <property type="project" value="InterPro"/>
</dbReference>
<feature type="binding site" evidence="12">
    <location>
        <position position="846"/>
    </location>
    <ligand>
        <name>[4Fe-4S] cluster</name>
        <dbReference type="ChEBI" id="CHEBI:49883"/>
        <label>3</label>
    </ligand>
</feature>
<dbReference type="Pfam" id="PF10371">
    <property type="entry name" value="EKR"/>
    <property type="match status" value="1"/>
</dbReference>
<feature type="binding site" evidence="12">
    <location>
        <position position="706"/>
    </location>
    <ligand>
        <name>[4Fe-4S] cluster</name>
        <dbReference type="ChEBI" id="CHEBI:49883"/>
        <label>2</label>
    </ligand>
</feature>
<evidence type="ECO:0000256" key="7">
    <source>
        <dbReference type="ARBA" id="ARBA00023004"/>
    </source>
</evidence>
<organism evidence="14 15">
    <name type="scientific">Pseudoramibacter alactolyticus ATCC 23263</name>
    <dbReference type="NCBI Taxonomy" id="887929"/>
    <lineage>
        <taxon>Bacteria</taxon>
        <taxon>Bacillati</taxon>
        <taxon>Bacillota</taxon>
        <taxon>Clostridia</taxon>
        <taxon>Eubacteriales</taxon>
        <taxon>Eubacteriaceae</taxon>
        <taxon>Pseudoramibacter</taxon>
    </lineage>
</organism>
<dbReference type="FunFam" id="3.40.920.10:FF:000001">
    <property type="entry name" value="Pyruvate:ferredoxin (Flavodoxin) oxidoreductase"/>
    <property type="match status" value="1"/>
</dbReference>
<dbReference type="GO" id="GO:0019164">
    <property type="term" value="F:pyruvate synthase activity"/>
    <property type="evidence" value="ECO:0007669"/>
    <property type="project" value="UniProtKB-EC"/>
</dbReference>
<dbReference type="eggNOG" id="COG1013">
    <property type="taxonomic scope" value="Bacteria"/>
</dbReference>
<dbReference type="EMBL" id="AEQN01000009">
    <property type="protein sequence ID" value="EFV02387.1"/>
    <property type="molecule type" value="Genomic_DNA"/>
</dbReference>
<dbReference type="GO" id="GO:0005506">
    <property type="term" value="F:iron ion binding"/>
    <property type="evidence" value="ECO:0007669"/>
    <property type="project" value="InterPro"/>
</dbReference>
<dbReference type="Gene3D" id="3.40.50.970">
    <property type="match status" value="2"/>
</dbReference>
<evidence type="ECO:0000256" key="12">
    <source>
        <dbReference type="PIRSR" id="PIRSR000159-50"/>
    </source>
</evidence>
<reference evidence="14 15" key="1">
    <citation type="submission" date="2010-12" db="EMBL/GenBank/DDBJ databases">
        <authorList>
            <person name="Muzny D."/>
            <person name="Qin X."/>
            <person name="Deng J."/>
            <person name="Jiang H."/>
            <person name="Liu Y."/>
            <person name="Qu J."/>
            <person name="Song X.-Z."/>
            <person name="Zhang L."/>
            <person name="Thornton R."/>
            <person name="Coyle M."/>
            <person name="Francisco L."/>
            <person name="Jackson L."/>
            <person name="Javaid M."/>
            <person name="Korchina V."/>
            <person name="Kovar C."/>
            <person name="Mata R."/>
            <person name="Mathew T."/>
            <person name="Ngo R."/>
            <person name="Nguyen L."/>
            <person name="Nguyen N."/>
            <person name="Okwuonu G."/>
            <person name="Ongeri F."/>
            <person name="Pham C."/>
            <person name="Simmons D."/>
            <person name="Wilczek-Boney K."/>
            <person name="Hale W."/>
            <person name="Jakkamsetti A."/>
            <person name="Pham P."/>
            <person name="Ruth R."/>
            <person name="San Lucas F."/>
            <person name="Warren J."/>
            <person name="Zhang J."/>
            <person name="Zhao Z."/>
            <person name="Zhou C."/>
            <person name="Zhu D."/>
            <person name="Lee S."/>
            <person name="Bess C."/>
            <person name="Blankenburg K."/>
            <person name="Forbes L."/>
            <person name="Fu Q."/>
            <person name="Gubbala S."/>
            <person name="Hirani K."/>
            <person name="Jayaseelan J.C."/>
            <person name="Lara F."/>
            <person name="Munidasa M."/>
            <person name="Palculict T."/>
            <person name="Patil S."/>
            <person name="Pu L.-L."/>
            <person name="Saada N."/>
            <person name="Tang L."/>
            <person name="Weissenberger G."/>
            <person name="Zhu Y."/>
            <person name="Hemphill L."/>
            <person name="Shang Y."/>
            <person name="Youmans B."/>
            <person name="Ayvaz T."/>
            <person name="Ross M."/>
            <person name="Santibanez J."/>
            <person name="Aqrawi P."/>
            <person name="Gross S."/>
            <person name="Joshi V."/>
            <person name="Fowler G."/>
            <person name="Nazareth L."/>
            <person name="Reid J."/>
            <person name="Worley K."/>
            <person name="Petrosino J."/>
            <person name="Highlander S."/>
            <person name="Gibbs R."/>
        </authorList>
    </citation>
    <scope>NUCLEOTIDE SEQUENCE [LARGE SCALE GENOMIC DNA]</scope>
    <source>
        <strain evidence="14 15">ATCC 23263</strain>
    </source>
</reference>
<dbReference type="PANTHER" id="PTHR32154">
    <property type="entry name" value="PYRUVATE-FLAVODOXIN OXIDOREDUCTASE-RELATED"/>
    <property type="match status" value="1"/>
</dbReference>
<keyword evidence="3 12" id="KW-0004">4Fe-4S</keyword>
<feature type="binding site" evidence="12">
    <location>
        <position position="752"/>
    </location>
    <ligand>
        <name>[4Fe-4S] cluster</name>
        <dbReference type="ChEBI" id="CHEBI:49883"/>
        <label>2</label>
    </ligand>
</feature>
<dbReference type="CDD" id="cd03377">
    <property type="entry name" value="TPP_PFOR_PNO"/>
    <property type="match status" value="1"/>
</dbReference>
<feature type="domain" description="4Fe-4S ferredoxin-type" evidence="13">
    <location>
        <begin position="743"/>
        <end position="774"/>
    </location>
</feature>
<evidence type="ECO:0000313" key="14">
    <source>
        <dbReference type="EMBL" id="EFV02387.1"/>
    </source>
</evidence>
<dbReference type="InterPro" id="IPR011766">
    <property type="entry name" value="TPP_enzyme_TPP-bd"/>
</dbReference>
<dbReference type="Pfam" id="PF02775">
    <property type="entry name" value="TPP_enzyme_C"/>
    <property type="match status" value="1"/>
</dbReference>
<dbReference type="STRING" id="887929.HMP0721_0532"/>
<dbReference type="InterPro" id="IPR037112">
    <property type="entry name" value="Pyrv-flavodox_OxR_EKR_sf"/>
</dbReference>
<dbReference type="eggNOG" id="COG0674">
    <property type="taxonomic scope" value="Bacteria"/>
</dbReference>
<feature type="site" description="Important for catalytic activity" evidence="11">
    <location>
        <position position="69"/>
    </location>
</feature>
<feature type="binding site" evidence="12">
    <location>
        <position position="821"/>
    </location>
    <ligand>
        <name>[4Fe-4S] cluster</name>
        <dbReference type="ChEBI" id="CHEBI:49883"/>
        <label>3</label>
    </ligand>
</feature>
<feature type="binding site" evidence="12">
    <location>
        <position position="762"/>
    </location>
    <ligand>
        <name>[4Fe-4S] cluster</name>
        <dbReference type="ChEBI" id="CHEBI:49883"/>
        <label>1</label>
    </ligand>
</feature>
<evidence type="ECO:0000256" key="11">
    <source>
        <dbReference type="PIRSR" id="PIRSR000159-2"/>
    </source>
</evidence>
<evidence type="ECO:0000256" key="4">
    <source>
        <dbReference type="ARBA" id="ARBA00022723"/>
    </source>
</evidence>
<keyword evidence="2 9" id="KW-0813">Transport</keyword>
<comment type="similarity">
    <text evidence="1 9">Belongs to the pyruvate:ferredoxin/flavodoxin oxidoreductase family.</text>
</comment>
<dbReference type="GO" id="GO:0030976">
    <property type="term" value="F:thiamine pyrophosphate binding"/>
    <property type="evidence" value="ECO:0007669"/>
    <property type="project" value="InterPro"/>
</dbReference>
<dbReference type="InterPro" id="IPR019456">
    <property type="entry name" value="Pyrv-flavodox_OxRtase_EKR"/>
</dbReference>
<dbReference type="InterPro" id="IPR011895">
    <property type="entry name" value="Pyrv_flavodox_OxRed"/>
</dbReference>
<feature type="binding site" evidence="12">
    <location>
        <position position="755"/>
    </location>
    <ligand>
        <name>[4Fe-4S] cluster</name>
        <dbReference type="ChEBI" id="CHEBI:49883"/>
        <label>2</label>
    </ligand>
</feature>
<dbReference type="Proteomes" id="UP000004754">
    <property type="component" value="Unassembled WGS sequence"/>
</dbReference>
<dbReference type="SUPFAM" id="SSF53323">
    <property type="entry name" value="Pyruvate-ferredoxin oxidoreductase, PFOR, domain III"/>
    <property type="match status" value="1"/>
</dbReference>
<feature type="binding site" evidence="12">
    <location>
        <position position="699"/>
    </location>
    <ligand>
        <name>[4Fe-4S] cluster</name>
        <dbReference type="ChEBI" id="CHEBI:49883"/>
        <label>1</label>
    </ligand>
</feature>
<dbReference type="eggNOG" id="COG1143">
    <property type="taxonomic scope" value="Bacteria"/>
</dbReference>
<feature type="binding site" evidence="10">
    <location>
        <begin position="972"/>
        <end position="975"/>
    </location>
    <ligand>
        <name>thiamine diphosphate</name>
        <dbReference type="ChEBI" id="CHEBI:58937"/>
    </ligand>
</feature>
<evidence type="ECO:0000256" key="10">
    <source>
        <dbReference type="PIRSR" id="PIRSR000159-1"/>
    </source>
</evidence>
<dbReference type="SMART" id="SM00890">
    <property type="entry name" value="EKR"/>
    <property type="match status" value="1"/>
</dbReference>
<dbReference type="SUPFAM" id="SSF54862">
    <property type="entry name" value="4Fe-4S ferredoxins"/>
    <property type="match status" value="1"/>
</dbReference>
<keyword evidence="4 12" id="KW-0479">Metal-binding</keyword>
<dbReference type="InterPro" id="IPR017900">
    <property type="entry name" value="4Fe4S_Fe_S_CS"/>
</dbReference>
<comment type="cofactor">
    <cofactor evidence="12">
        <name>[4Fe-4S] cluster</name>
        <dbReference type="ChEBI" id="CHEBI:49883"/>
    </cofactor>
    <text evidence="12">Binds 3 [4Fe-4S] clusters per subunit.</text>
</comment>
<keyword evidence="7 12" id="KW-0408">Iron</keyword>
<comment type="catalytic activity">
    <reaction evidence="9">
        <text>2 oxidized [2Fe-2S]-[ferredoxin] + pyruvate + CoA = 2 reduced [2Fe-2S]-[ferredoxin] + acetyl-CoA + CO2 + H(+)</text>
        <dbReference type="Rhea" id="RHEA:12765"/>
        <dbReference type="Rhea" id="RHEA-COMP:10000"/>
        <dbReference type="Rhea" id="RHEA-COMP:10001"/>
        <dbReference type="ChEBI" id="CHEBI:15361"/>
        <dbReference type="ChEBI" id="CHEBI:15378"/>
        <dbReference type="ChEBI" id="CHEBI:16526"/>
        <dbReference type="ChEBI" id="CHEBI:33737"/>
        <dbReference type="ChEBI" id="CHEBI:33738"/>
        <dbReference type="ChEBI" id="CHEBI:57287"/>
        <dbReference type="ChEBI" id="CHEBI:57288"/>
        <dbReference type="EC" id="1.2.7.1"/>
    </reaction>
</comment>
<feature type="binding site" evidence="10">
    <location>
        <position position="823"/>
    </location>
    <ligand>
        <name>thiamine diphosphate</name>
        <dbReference type="ChEBI" id="CHEBI:58937"/>
    </ligand>
</feature>
<dbReference type="CDD" id="cd07034">
    <property type="entry name" value="TPP_PYR_PFOR_IOR-alpha_like"/>
    <property type="match status" value="1"/>
</dbReference>
<keyword evidence="6 9" id="KW-0560">Oxidoreductase</keyword>
<evidence type="ECO:0000256" key="6">
    <source>
        <dbReference type="ARBA" id="ARBA00023002"/>
    </source>
</evidence>
<evidence type="ECO:0000256" key="8">
    <source>
        <dbReference type="ARBA" id="ARBA00023014"/>
    </source>
</evidence>
<dbReference type="InterPro" id="IPR009014">
    <property type="entry name" value="Transketo_C/PFOR_II"/>
</dbReference>
<gene>
    <name evidence="14" type="primary">nifJ</name>
    <name evidence="14" type="ORF">HMP0721_0532</name>
</gene>
<dbReference type="FunFam" id="3.30.70.20:FF:000022">
    <property type="entry name" value="Pyruvate:ferredoxin (Flavodoxin) oxidoreductase"/>
    <property type="match status" value="1"/>
</dbReference>
<dbReference type="AlphaFoldDB" id="E6MEU9"/>
<dbReference type="FunFam" id="3.40.50.920:FF:000007">
    <property type="entry name" value="Pyruvate:ferredoxin (Flavodoxin) oxidoreductase"/>
    <property type="match status" value="1"/>
</dbReference>
<protein>
    <recommendedName>
        <fullName evidence="9">Pyruvate:ferredoxin oxidoreductase</fullName>
        <ecNumber evidence="9">1.2.7.1</ecNumber>
    </recommendedName>
    <alternativeName>
        <fullName evidence="9">Pyruvate synthase</fullName>
    </alternativeName>
</protein>
<proteinExistence type="inferred from homology"/>
<dbReference type="PROSITE" id="PS00198">
    <property type="entry name" value="4FE4S_FER_1"/>
    <property type="match status" value="1"/>
</dbReference>
<evidence type="ECO:0000256" key="9">
    <source>
        <dbReference type="PIRNR" id="PIRNR000159"/>
    </source>
</evidence>
<dbReference type="Pfam" id="PF17147">
    <property type="entry name" value="PFOR_II"/>
    <property type="match status" value="1"/>
</dbReference>
<feature type="binding site" evidence="12">
    <location>
        <position position="1081"/>
    </location>
    <ligand>
        <name>[4Fe-4S] cluster</name>
        <dbReference type="ChEBI" id="CHEBI:49883"/>
        <label>3</label>
    </ligand>
</feature>
<feature type="binding site" evidence="12">
    <location>
        <position position="758"/>
    </location>
    <ligand>
        <name>[4Fe-4S] cluster</name>
        <dbReference type="ChEBI" id="CHEBI:49883"/>
        <label>2</label>
    </ligand>
</feature>
<dbReference type="PIRSF" id="PIRSF000159">
    <property type="entry name" value="NifJ"/>
    <property type="match status" value="1"/>
</dbReference>
<feature type="binding site" evidence="10">
    <location>
        <position position="36"/>
    </location>
    <ligand>
        <name>pyruvate</name>
        <dbReference type="ChEBI" id="CHEBI:15361"/>
    </ligand>
</feature>
<dbReference type="Gene3D" id="3.30.70.20">
    <property type="match status" value="1"/>
</dbReference>
<comment type="caution">
    <text evidence="14">The sequence shown here is derived from an EMBL/GenBank/DDBJ whole genome shotgun (WGS) entry which is preliminary data.</text>
</comment>
<keyword evidence="14" id="KW-0670">Pyruvate</keyword>
<feature type="site" description="Important for catalytic activity" evidence="11">
    <location>
        <position position="36"/>
    </location>
</feature>
<dbReference type="GO" id="GO:0006979">
    <property type="term" value="P:response to oxidative stress"/>
    <property type="evidence" value="ECO:0007669"/>
    <property type="project" value="TreeGrafter"/>
</dbReference>
<dbReference type="InterPro" id="IPR017896">
    <property type="entry name" value="4Fe4S_Fe-S-bd"/>
</dbReference>